<gene>
    <name evidence="3" type="ORF">BJZ21_000114</name>
</gene>
<dbReference type="EMBL" id="JACCBG010000001">
    <property type="protein sequence ID" value="NYD40031.1"/>
    <property type="molecule type" value="Genomic_DNA"/>
</dbReference>
<dbReference type="AlphaFoldDB" id="A0A7Y9E2L0"/>
<feature type="region of interest" description="Disordered" evidence="1">
    <location>
        <begin position="62"/>
        <end position="107"/>
    </location>
</feature>
<dbReference type="Proteomes" id="UP000535511">
    <property type="component" value="Unassembled WGS sequence"/>
</dbReference>
<sequence>MENATCSVTRWRRYGKDRLYVERPDGVKVGWWDLTTNEAHPESQDDLPALTHAVDDWMSDQVEDGSEADATAPKSGDTVDLTQTGWTAPPIEQPHPAGQEPPDPVPLQVVESTTHETADEATPRPWVDLSTNRAGAEAREQAQAARDAAPVKTVLARVLGVHTDERAWRIGADGEELVAAQLAKAAKKDPRWQALHAIQVGERGSDIDHLVVGPGGVFTVNAKHHPKAKIWVGGNTFMVNGNRQPYIRNSRHEAARAAKLLTAACGFPVHVEGLIVTVNAADVVIKTQPDGVSVTWRNNLAKWLLRHGDIHTPEALDAIYEAARRSTTWRS</sequence>
<feature type="domain" description="NERD" evidence="2">
    <location>
        <begin position="170"/>
        <end position="284"/>
    </location>
</feature>
<protein>
    <recommendedName>
        <fullName evidence="2">NERD domain-containing protein</fullName>
    </recommendedName>
</protein>
<proteinExistence type="predicted"/>
<organism evidence="3 4">
    <name type="scientific">Nocardioides panaciterrulae</name>
    <dbReference type="NCBI Taxonomy" id="661492"/>
    <lineage>
        <taxon>Bacteria</taxon>
        <taxon>Bacillati</taxon>
        <taxon>Actinomycetota</taxon>
        <taxon>Actinomycetes</taxon>
        <taxon>Propionibacteriales</taxon>
        <taxon>Nocardioidaceae</taxon>
        <taxon>Nocardioides</taxon>
    </lineage>
</organism>
<dbReference type="PROSITE" id="PS50965">
    <property type="entry name" value="NERD"/>
    <property type="match status" value="1"/>
</dbReference>
<evidence type="ECO:0000256" key="1">
    <source>
        <dbReference type="SAM" id="MobiDB-lite"/>
    </source>
</evidence>
<name>A0A7Y9E2L0_9ACTN</name>
<dbReference type="Pfam" id="PF08378">
    <property type="entry name" value="NERD"/>
    <property type="match status" value="1"/>
</dbReference>
<accession>A0A7Y9E2L0</accession>
<evidence type="ECO:0000313" key="4">
    <source>
        <dbReference type="Proteomes" id="UP000535511"/>
    </source>
</evidence>
<dbReference type="RefSeq" id="WP_218851212.1">
    <property type="nucleotide sequence ID" value="NZ_JACCBG010000001.1"/>
</dbReference>
<dbReference type="InterPro" id="IPR011528">
    <property type="entry name" value="NERD"/>
</dbReference>
<reference evidence="3 4" key="1">
    <citation type="submission" date="2020-07" db="EMBL/GenBank/DDBJ databases">
        <title>Sequencing the genomes of 1000 actinobacteria strains.</title>
        <authorList>
            <person name="Klenk H.-P."/>
        </authorList>
    </citation>
    <scope>NUCLEOTIDE SEQUENCE [LARGE SCALE GENOMIC DNA]</scope>
    <source>
        <strain evidence="3 4">DSM 21350</strain>
    </source>
</reference>
<evidence type="ECO:0000259" key="2">
    <source>
        <dbReference type="PROSITE" id="PS50965"/>
    </source>
</evidence>
<evidence type="ECO:0000313" key="3">
    <source>
        <dbReference type="EMBL" id="NYD40031.1"/>
    </source>
</evidence>
<keyword evidence="4" id="KW-1185">Reference proteome</keyword>
<comment type="caution">
    <text evidence="3">The sequence shown here is derived from an EMBL/GenBank/DDBJ whole genome shotgun (WGS) entry which is preliminary data.</text>
</comment>